<dbReference type="SUPFAM" id="SSF51905">
    <property type="entry name" value="FAD/NAD(P)-binding domain"/>
    <property type="match status" value="1"/>
</dbReference>
<keyword evidence="2" id="KW-1185">Reference proteome</keyword>
<accession>A0ABN1R5V3</accession>
<dbReference type="Gene3D" id="3.50.50.60">
    <property type="entry name" value="FAD/NAD(P)-binding domain"/>
    <property type="match status" value="1"/>
</dbReference>
<comment type="caution">
    <text evidence="1">The sequence shown here is derived from an EMBL/GenBank/DDBJ whole genome shotgun (WGS) entry which is preliminary data.</text>
</comment>
<organism evidence="1 2">
    <name type="scientific">Streptomyces rhizosphaericus</name>
    <dbReference type="NCBI Taxonomy" id="114699"/>
    <lineage>
        <taxon>Bacteria</taxon>
        <taxon>Bacillati</taxon>
        <taxon>Actinomycetota</taxon>
        <taxon>Actinomycetes</taxon>
        <taxon>Kitasatosporales</taxon>
        <taxon>Streptomycetaceae</taxon>
        <taxon>Streptomyces</taxon>
        <taxon>Streptomyces violaceusniger group</taxon>
    </lineage>
</organism>
<dbReference type="EMBL" id="BAAAID010000074">
    <property type="protein sequence ID" value="GAA0952339.1"/>
    <property type="molecule type" value="Genomic_DNA"/>
</dbReference>
<evidence type="ECO:0000313" key="2">
    <source>
        <dbReference type="Proteomes" id="UP001500418"/>
    </source>
</evidence>
<dbReference type="GO" id="GO:0004497">
    <property type="term" value="F:monooxygenase activity"/>
    <property type="evidence" value="ECO:0007669"/>
    <property type="project" value="UniProtKB-KW"/>
</dbReference>
<dbReference type="Proteomes" id="UP001500418">
    <property type="component" value="Unassembled WGS sequence"/>
</dbReference>
<dbReference type="PANTHER" id="PTHR43422:SF3">
    <property type="entry name" value="THIAMINE THIAZOLE SYNTHASE"/>
    <property type="match status" value="1"/>
</dbReference>
<reference evidence="1 2" key="1">
    <citation type="journal article" date="2019" name="Int. J. Syst. Evol. Microbiol.">
        <title>The Global Catalogue of Microorganisms (GCM) 10K type strain sequencing project: providing services to taxonomists for standard genome sequencing and annotation.</title>
        <authorList>
            <consortium name="The Broad Institute Genomics Platform"/>
            <consortium name="The Broad Institute Genome Sequencing Center for Infectious Disease"/>
            <person name="Wu L."/>
            <person name="Ma J."/>
        </authorList>
    </citation>
    <scope>NUCLEOTIDE SEQUENCE [LARGE SCALE GENOMIC DNA]</scope>
    <source>
        <strain evidence="1 2">JCM 11444</strain>
    </source>
</reference>
<dbReference type="PANTHER" id="PTHR43422">
    <property type="entry name" value="THIAMINE THIAZOLE SYNTHASE"/>
    <property type="match status" value="1"/>
</dbReference>
<sequence>MADKKWRRAVVLGGSMAGLLVSRVLSEVYDEVIVVDRDELADLPGHRRGVPQGRHVHGLLARGQQIAEELFPGITAELVASGVVTGDMTGNVRWIMDGEPMGDSHSGLLTVSADRPTLERHVRARVRALANVRFQDRCEATGLRFSPDGGRVTGVRTVDGAGRGTTVDADMVVDTMGRGSRTGRWLTEAGWSGAEEERTRIGLVYTTRPYRLAADPSPGDFSLDIVATADNPRGGICARVDGDRHLVTAYGILGDVPPTDPEGFLTFLKSLPSPEIYEAVTEGEPLDDAVSHRFPTSLRRRYERLEGFPAGLLIAGDAVCSFNPTYGQGMTVAALSALVLRAHIAGDGLPDPLSYFRDLARDAVDEAWQQALVNDLGFPGVEGPRTPEVLEVQDYIGRLLTVARENSEVMAAYARVISLTEPFRTLRAPQVRQALDLFPQVRA</sequence>
<protein>
    <submittedName>
        <fullName evidence="1">FAD-dependent monooxygenase</fullName>
    </submittedName>
</protein>
<name>A0ABN1R5V3_9ACTN</name>
<dbReference type="InterPro" id="IPR036188">
    <property type="entry name" value="FAD/NAD-bd_sf"/>
</dbReference>
<gene>
    <name evidence="1" type="ORF">GCM10009575_077480</name>
</gene>
<keyword evidence="1" id="KW-0503">Monooxygenase</keyword>
<evidence type="ECO:0000313" key="1">
    <source>
        <dbReference type="EMBL" id="GAA0952339.1"/>
    </source>
</evidence>
<keyword evidence="1" id="KW-0560">Oxidoreductase</keyword>
<proteinExistence type="predicted"/>